<comment type="similarity">
    <text evidence="2">Belongs to the ZC3H14 family.</text>
</comment>
<evidence type="ECO:0000256" key="7">
    <source>
        <dbReference type="ARBA" id="ARBA00023242"/>
    </source>
</evidence>
<dbReference type="Gene3D" id="1.10.340.40">
    <property type="entry name" value="Nuclear abundant poly(A) RNA-bind protein 2, N-terminal domain"/>
    <property type="match status" value="1"/>
</dbReference>
<organism evidence="11 12">
    <name type="scientific">Psilocybe cf. subviscida</name>
    <dbReference type="NCBI Taxonomy" id="2480587"/>
    <lineage>
        <taxon>Eukaryota</taxon>
        <taxon>Fungi</taxon>
        <taxon>Dikarya</taxon>
        <taxon>Basidiomycota</taxon>
        <taxon>Agaricomycotina</taxon>
        <taxon>Agaricomycetes</taxon>
        <taxon>Agaricomycetidae</taxon>
        <taxon>Agaricales</taxon>
        <taxon>Agaricineae</taxon>
        <taxon>Strophariaceae</taxon>
        <taxon>Psilocybe</taxon>
    </lineage>
</organism>
<evidence type="ECO:0000256" key="1">
    <source>
        <dbReference type="ARBA" id="ARBA00004123"/>
    </source>
</evidence>
<evidence type="ECO:0000256" key="6">
    <source>
        <dbReference type="ARBA" id="ARBA00022833"/>
    </source>
</evidence>
<dbReference type="InterPro" id="IPR040366">
    <property type="entry name" value="Nab2/ZC3H14"/>
</dbReference>
<dbReference type="Proteomes" id="UP000567179">
    <property type="component" value="Unassembled WGS sequence"/>
</dbReference>
<dbReference type="EMBL" id="JAACJJ010000028">
    <property type="protein sequence ID" value="KAF5322252.1"/>
    <property type="molecule type" value="Genomic_DNA"/>
</dbReference>
<dbReference type="GO" id="GO:0008143">
    <property type="term" value="F:poly(A) binding"/>
    <property type="evidence" value="ECO:0007669"/>
    <property type="project" value="InterPro"/>
</dbReference>
<evidence type="ECO:0000256" key="9">
    <source>
        <dbReference type="SAM" id="MobiDB-lite"/>
    </source>
</evidence>
<evidence type="ECO:0000259" key="10">
    <source>
        <dbReference type="Pfam" id="PF21803"/>
    </source>
</evidence>
<dbReference type="GO" id="GO:0043488">
    <property type="term" value="P:regulation of mRNA stability"/>
    <property type="evidence" value="ECO:0007669"/>
    <property type="project" value="InterPro"/>
</dbReference>
<dbReference type="GO" id="GO:0005634">
    <property type="term" value="C:nucleus"/>
    <property type="evidence" value="ECO:0007669"/>
    <property type="project" value="UniProtKB-SubCell"/>
</dbReference>
<protein>
    <recommendedName>
        <fullName evidence="10">Nab2 type CCCH zinc finger 4 domain-containing protein</fullName>
    </recommendedName>
</protein>
<dbReference type="PANTHER" id="PTHR14738:SF29">
    <property type="entry name" value="ZINC FINGER CCCH DOMAIN-CONTAINING PROTEIN 14"/>
    <property type="match status" value="1"/>
</dbReference>
<proteinExistence type="inferred from homology"/>
<comment type="caution">
    <text evidence="11">The sequence shown here is derived from an EMBL/GenBank/DDBJ whole genome shotgun (WGS) entry which is preliminary data.</text>
</comment>
<comment type="subcellular location">
    <subcellularLocation>
        <location evidence="1">Nucleus</location>
    </subcellularLocation>
</comment>
<feature type="compositionally biased region" description="Polar residues" evidence="9">
    <location>
        <begin position="362"/>
        <end position="371"/>
    </location>
</feature>
<dbReference type="PANTHER" id="PTHR14738">
    <property type="entry name" value="ZINC FINGER CCCH DOMAIN-CONTAINING PROTEIN 14"/>
    <property type="match status" value="1"/>
</dbReference>
<dbReference type="InterPro" id="IPR049017">
    <property type="entry name" value="Nab2_Znf4"/>
</dbReference>
<feature type="compositionally biased region" description="Gly residues" evidence="9">
    <location>
        <begin position="381"/>
        <end position="401"/>
    </location>
</feature>
<evidence type="ECO:0000256" key="5">
    <source>
        <dbReference type="ARBA" id="ARBA00022771"/>
    </source>
</evidence>
<gene>
    <name evidence="11" type="ORF">D9619_001694</name>
</gene>
<dbReference type="GO" id="GO:0008270">
    <property type="term" value="F:zinc ion binding"/>
    <property type="evidence" value="ECO:0007669"/>
    <property type="project" value="UniProtKB-KW"/>
</dbReference>
<keyword evidence="6" id="KW-0862">Zinc</keyword>
<feature type="region of interest" description="Disordered" evidence="9">
    <location>
        <begin position="143"/>
        <end position="263"/>
    </location>
</feature>
<keyword evidence="3" id="KW-0479">Metal-binding</keyword>
<keyword evidence="12" id="KW-1185">Reference proteome</keyword>
<dbReference type="AlphaFoldDB" id="A0A8H5BHI7"/>
<feature type="compositionally biased region" description="Low complexity" evidence="9">
    <location>
        <begin position="187"/>
        <end position="204"/>
    </location>
</feature>
<feature type="coiled-coil region" evidence="8">
    <location>
        <begin position="624"/>
        <end position="658"/>
    </location>
</feature>
<feature type="domain" description="Nab2 type CCCH zinc finger 4" evidence="10">
    <location>
        <begin position="492"/>
        <end position="513"/>
    </location>
</feature>
<keyword evidence="5" id="KW-0863">Zinc-finger</keyword>
<evidence type="ECO:0000256" key="3">
    <source>
        <dbReference type="ARBA" id="ARBA00022723"/>
    </source>
</evidence>
<evidence type="ECO:0000256" key="4">
    <source>
        <dbReference type="ARBA" id="ARBA00022737"/>
    </source>
</evidence>
<evidence type="ECO:0000313" key="12">
    <source>
        <dbReference type="Proteomes" id="UP000567179"/>
    </source>
</evidence>
<evidence type="ECO:0000256" key="8">
    <source>
        <dbReference type="SAM" id="Coils"/>
    </source>
</evidence>
<feature type="region of interest" description="Disordered" evidence="9">
    <location>
        <begin position="348"/>
        <end position="459"/>
    </location>
</feature>
<dbReference type="OrthoDB" id="438553at2759"/>
<feature type="compositionally biased region" description="Low complexity" evidence="9">
    <location>
        <begin position="348"/>
        <end position="361"/>
    </location>
</feature>
<sequence length="665" mass="71121">MATTQVTTTPLMLAVAEIMEHHWACNMRLSQTKAELEVGGSVHHRHPCVVRQLSSLDADTMAFGLIIGTDRALALQKSIQDELESRGYNPDSDQVMAEYITIMLINNKTSAQITSELEDLIGPDIFKPDFTDWLFEAAAKGDTDVQDALPSSSAATDLAAEPEPSRPAPSDNVTDSSRSIHPPRNGIYQQAISQAIPSSSGSAQKRTSSARSPSPNNHPNKSRRTNDLPTGPRAMHRGDGANPRSLLDRVGGPANRAPKNFQRDDIQARIDNIVGGSQDPNAMMMAQGFPMGMDMNAIAAANMANPLMLQEMMMNQMALMAQMASSMGIINPATGQFGGQGFPMQGMMPNDMNMMQNGMNGFPSQQQQQGNHPGANNAGTRGRGTPGQRGRGTGRGRGGANGSPASQPPVKPSLDAPLGSQPTQIVAPTPITPVPSSSSTSARAAAPTNQPTYTLPERPQSPTLCKFGAKCTNAHCRWSHPSPVATAESGVVLSNDPCEQGKNCKDKDCIKAHVSPAVLNPGGMLNTQHPQWQQRLTLLSIKLLYILLLYSVDSVQVVRVPAVRLTIRRAPPTSLRLLRVGRVLPNTFHRGMDGPLTNVTAPPPGTMGASHNKSVTFKSNPTVKQKLEQQMKEIEEKKSLAEKAVKEAEAAAAKADSKPPVPITA</sequence>
<evidence type="ECO:0000256" key="2">
    <source>
        <dbReference type="ARBA" id="ARBA00008423"/>
    </source>
</evidence>
<evidence type="ECO:0000313" key="11">
    <source>
        <dbReference type="EMBL" id="KAF5322252.1"/>
    </source>
</evidence>
<keyword evidence="7" id="KW-0539">Nucleus</keyword>
<keyword evidence="4" id="KW-0677">Repeat</keyword>
<reference evidence="11 12" key="1">
    <citation type="journal article" date="2020" name="ISME J.">
        <title>Uncovering the hidden diversity of litter-decomposition mechanisms in mushroom-forming fungi.</title>
        <authorList>
            <person name="Floudas D."/>
            <person name="Bentzer J."/>
            <person name="Ahren D."/>
            <person name="Johansson T."/>
            <person name="Persson P."/>
            <person name="Tunlid A."/>
        </authorList>
    </citation>
    <scope>NUCLEOTIDE SEQUENCE [LARGE SCALE GENOMIC DNA]</scope>
    <source>
        <strain evidence="11 12">CBS 101986</strain>
    </source>
</reference>
<keyword evidence="8" id="KW-0175">Coiled coil</keyword>
<feature type="compositionally biased region" description="Polar residues" evidence="9">
    <location>
        <begin position="205"/>
        <end position="219"/>
    </location>
</feature>
<dbReference type="InterPro" id="IPR043094">
    <property type="entry name" value="Nab2/ZC3H14_N_sf"/>
</dbReference>
<name>A0A8H5BHI7_9AGAR</name>
<feature type="compositionally biased region" description="Low complexity" evidence="9">
    <location>
        <begin position="421"/>
        <end position="448"/>
    </location>
</feature>
<dbReference type="Gene3D" id="4.10.1000.40">
    <property type="match status" value="1"/>
</dbReference>
<dbReference type="GO" id="GO:0005737">
    <property type="term" value="C:cytoplasm"/>
    <property type="evidence" value="ECO:0007669"/>
    <property type="project" value="TreeGrafter"/>
</dbReference>
<dbReference type="Pfam" id="PF21803">
    <property type="entry name" value="Nab2-zf4"/>
    <property type="match status" value="1"/>
</dbReference>
<accession>A0A8H5BHI7</accession>